<accession>A0ABQ9JZC8</accession>
<dbReference type="InterPro" id="IPR052235">
    <property type="entry name" value="Nephronectin_domain"/>
</dbReference>
<evidence type="ECO:0000259" key="11">
    <source>
        <dbReference type="PROSITE" id="PS50026"/>
    </source>
</evidence>
<feature type="compositionally biased region" description="Basic and acidic residues" evidence="10">
    <location>
        <begin position="297"/>
        <end position="320"/>
    </location>
</feature>
<feature type="compositionally biased region" description="Basic and acidic residues" evidence="10">
    <location>
        <begin position="368"/>
        <end position="381"/>
    </location>
</feature>
<sequence length="1185" mass="134604">MSSLQTVVIPISDEKYKDKLQQVRKRPRNEIETIVYYPTTCVTDVYANRPLKPGKTKKYHKQTKVHRNDIDGKINHRTLPKRLDDSCNNTLPPDIPNSKFVRFKTEKVHDGKTKPKQYQVAVFKCRDGYRFSKSHSGKMFCSREKWMGKKPVCEKIRHIDIMQGDDPDILLPAASLATQCTQEQKLRCPYLCSIIDGVPVCECPPGFEMEGSNCVDINECEDPDIKSTCKFGCVNFIGSYYCADHSNDTLADQPVTDNETSPKEEEDYEEKDEYDEDYDDEGDYEEEYDEKEAVEEEEKKNDRRNDNNKDRNNLEKHVVNENENVNNSVTTIKNDVAVKSENDVIKKEKGADKHEDDYDKEDDDYEENKEGITERVSKGDKIEFQSSNNKVFDKKEFDSSNSEVSVTEETINEPLTESFSSATMEIPKNNIKNKDSDVVEETKDESMLDSSTSSPTTTEAYNTKEFEEDTTEATTDVEYTTIQEIIQKEIQNRKDEDYDYVLNNNNSTNNNLRPTNTSLIDNQLPDLLKMNATKGTDVDYDGDEYDDEYYDEDLDKKSSTTANPVIAKTGASETEEEHIKKILDKLPEVDIEKVNTDIHQIIGNTTDSIDDDYEETRKAVLTQNSSNSFESNEVTESVSEKDEEYENYEEGDDKGLEKEERVPVEKEVAKCEDGYAVGLEGECADIDECQMNPKVCSHGCQNSIGSYVCDCPIGFALSSSSPNICQDIDECLDNPCSHTCTKVNGILQCTCPAGHLLGDDQRSCEDVDECQLDSGDQRSCKLDAAPQCRIPAPPENGILKCLGTKSDYGSLVPSGTRCTMLCNEGYKLEGQLMMVCSSNGIWDGDVSRCLAATCPSLPTIQNGWYLPGICNAGKTYRGERCEVYCRKGFKRRPDFDRYTCGDNLEWNPTIIPEHLADACIRDIPNAFIRCPANGFLDFNLPPGQSNMIVRIPKPETNVDFRYVTSYPSWGMQLETTLPVGRHHVRFTVSSTNYFNDTTFCDLVVNVLDREEPRVTGCPENIEITLPRGENTHIVYWREPLIDDNVGVTNVYKSREPGSQFGPGLHRITYVANDEAGNRAFCYFNVNVKVFDSEASNSIRQRATYANHNTAGMYRALLICPSGVQYMSDVPDNYNNMITREAGCRWEHVRVRRPMEPQSFKIPVYKSSRLPSNVRSKRRQFFKWSR</sequence>
<comment type="similarity">
    <text evidence="2">Belongs to the fibulin family.</text>
</comment>
<feature type="region of interest" description="Disordered" evidence="10">
    <location>
        <begin position="434"/>
        <end position="473"/>
    </location>
</feature>
<dbReference type="InterPro" id="IPR035976">
    <property type="entry name" value="Sushi/SCR/CCP_sf"/>
</dbReference>
<keyword evidence="4 8" id="KW-0245">EGF-like domain</keyword>
<proteinExistence type="inferred from homology"/>
<dbReference type="InterPro" id="IPR026823">
    <property type="entry name" value="cEGF"/>
</dbReference>
<dbReference type="Pfam" id="PF02494">
    <property type="entry name" value="HYR"/>
    <property type="match status" value="1"/>
</dbReference>
<keyword evidence="3" id="KW-0964">Secreted</keyword>
<dbReference type="InterPro" id="IPR000436">
    <property type="entry name" value="Sushi_SCR_CCP_dom"/>
</dbReference>
<dbReference type="Gene3D" id="2.10.25.10">
    <property type="entry name" value="Laminin"/>
    <property type="match status" value="3"/>
</dbReference>
<feature type="region of interest" description="Disordered" evidence="10">
    <location>
        <begin position="248"/>
        <end position="381"/>
    </location>
</feature>
<feature type="domain" description="HYR" evidence="12">
    <location>
        <begin position="1007"/>
        <end position="1089"/>
    </location>
</feature>
<comment type="subcellular location">
    <subcellularLocation>
        <location evidence="1">Secreted</location>
        <location evidence="1">Extracellular space</location>
        <location evidence="1">Extracellular matrix</location>
    </subcellularLocation>
</comment>
<dbReference type="CDD" id="cd00033">
    <property type="entry name" value="CCP"/>
    <property type="match status" value="2"/>
</dbReference>
<dbReference type="PROSITE" id="PS50825">
    <property type="entry name" value="HYR"/>
    <property type="match status" value="1"/>
</dbReference>
<keyword evidence="6" id="KW-0677">Repeat</keyword>
<evidence type="ECO:0000256" key="7">
    <source>
        <dbReference type="ARBA" id="ARBA00023157"/>
    </source>
</evidence>
<protein>
    <submittedName>
        <fullName evidence="14">Uncharacterized protein</fullName>
    </submittedName>
</protein>
<dbReference type="InterPro" id="IPR000152">
    <property type="entry name" value="EGF-type_Asp/Asn_hydroxyl_site"/>
</dbReference>
<comment type="caution">
    <text evidence="8">Lacks conserved residue(s) required for the propagation of feature annotation.</text>
</comment>
<dbReference type="CDD" id="cd00054">
    <property type="entry name" value="EGF_CA"/>
    <property type="match status" value="1"/>
</dbReference>
<evidence type="ECO:0000256" key="6">
    <source>
        <dbReference type="ARBA" id="ARBA00022737"/>
    </source>
</evidence>
<evidence type="ECO:0000256" key="10">
    <source>
        <dbReference type="SAM" id="MobiDB-lite"/>
    </source>
</evidence>
<dbReference type="SMART" id="SM00181">
    <property type="entry name" value="EGF"/>
    <property type="match status" value="4"/>
</dbReference>
<evidence type="ECO:0000256" key="5">
    <source>
        <dbReference type="ARBA" id="ARBA00022729"/>
    </source>
</evidence>
<organism evidence="14 15">
    <name type="scientific">Molorchus minor</name>
    <dbReference type="NCBI Taxonomy" id="1323400"/>
    <lineage>
        <taxon>Eukaryota</taxon>
        <taxon>Metazoa</taxon>
        <taxon>Ecdysozoa</taxon>
        <taxon>Arthropoda</taxon>
        <taxon>Hexapoda</taxon>
        <taxon>Insecta</taxon>
        <taxon>Pterygota</taxon>
        <taxon>Neoptera</taxon>
        <taxon>Endopterygota</taxon>
        <taxon>Coleoptera</taxon>
        <taxon>Polyphaga</taxon>
        <taxon>Cucujiformia</taxon>
        <taxon>Chrysomeloidea</taxon>
        <taxon>Cerambycidae</taxon>
        <taxon>Lamiinae</taxon>
        <taxon>Monochamini</taxon>
        <taxon>Molorchus</taxon>
    </lineage>
</organism>
<reference evidence="14" key="1">
    <citation type="journal article" date="2023" name="Insect Mol. Biol.">
        <title>Genome sequencing provides insights into the evolution of gene families encoding plant cell wall-degrading enzymes in longhorned beetles.</title>
        <authorList>
            <person name="Shin N.R."/>
            <person name="Okamura Y."/>
            <person name="Kirsch R."/>
            <person name="Pauchet Y."/>
        </authorList>
    </citation>
    <scope>NUCLEOTIDE SEQUENCE</scope>
    <source>
        <strain evidence="14">MMC_N1</strain>
    </source>
</reference>
<dbReference type="SUPFAM" id="SSF57535">
    <property type="entry name" value="Complement control module/SCR domain"/>
    <property type="match status" value="2"/>
</dbReference>
<keyword evidence="9" id="KW-0768">Sushi</keyword>
<dbReference type="InterPro" id="IPR000742">
    <property type="entry name" value="EGF"/>
</dbReference>
<evidence type="ECO:0000259" key="12">
    <source>
        <dbReference type="PROSITE" id="PS50825"/>
    </source>
</evidence>
<evidence type="ECO:0000259" key="13">
    <source>
        <dbReference type="PROSITE" id="PS50923"/>
    </source>
</evidence>
<evidence type="ECO:0000256" key="2">
    <source>
        <dbReference type="ARBA" id="ARBA00006127"/>
    </source>
</evidence>
<comment type="caution">
    <text evidence="14">The sequence shown here is derived from an EMBL/GenBank/DDBJ whole genome shotgun (WGS) entry which is preliminary data.</text>
</comment>
<gene>
    <name evidence="14" type="ORF">NQ317_014922</name>
</gene>
<dbReference type="InterPro" id="IPR018097">
    <property type="entry name" value="EGF_Ca-bd_CS"/>
</dbReference>
<dbReference type="Pfam" id="PF00084">
    <property type="entry name" value="Sushi"/>
    <property type="match status" value="2"/>
</dbReference>
<dbReference type="Gene3D" id="2.10.70.10">
    <property type="entry name" value="Complement Module, domain 1"/>
    <property type="match status" value="3"/>
</dbReference>
<dbReference type="PROSITE" id="PS50026">
    <property type="entry name" value="EGF_3"/>
    <property type="match status" value="2"/>
</dbReference>
<dbReference type="InterPro" id="IPR001881">
    <property type="entry name" value="EGF-like_Ca-bd_dom"/>
</dbReference>
<dbReference type="SMART" id="SM00032">
    <property type="entry name" value="CCP"/>
    <property type="match status" value="3"/>
</dbReference>
<evidence type="ECO:0000313" key="15">
    <source>
        <dbReference type="Proteomes" id="UP001162164"/>
    </source>
</evidence>
<feature type="compositionally biased region" description="Acidic residues" evidence="10">
    <location>
        <begin position="358"/>
        <end position="367"/>
    </location>
</feature>
<evidence type="ECO:0000256" key="1">
    <source>
        <dbReference type="ARBA" id="ARBA00004498"/>
    </source>
</evidence>
<feature type="compositionally biased region" description="Acidic residues" evidence="10">
    <location>
        <begin position="264"/>
        <end position="296"/>
    </location>
</feature>
<dbReference type="PROSITE" id="PS00010">
    <property type="entry name" value="ASX_HYDROXYL"/>
    <property type="match status" value="1"/>
</dbReference>
<keyword evidence="7 9" id="KW-1015">Disulfide bond</keyword>
<feature type="compositionally biased region" description="Basic and acidic residues" evidence="10">
    <location>
        <begin position="434"/>
        <end position="446"/>
    </location>
</feature>
<feature type="compositionally biased region" description="Basic and acidic residues" evidence="10">
    <location>
        <begin position="336"/>
        <end position="357"/>
    </location>
</feature>
<feature type="domain" description="EGF-like" evidence="11">
    <location>
        <begin position="685"/>
        <end position="721"/>
    </location>
</feature>
<dbReference type="PANTHER" id="PTHR24050">
    <property type="entry name" value="PA14 DOMAIN-CONTAINING PROTEIN"/>
    <property type="match status" value="1"/>
</dbReference>
<keyword evidence="15" id="KW-1185">Reference proteome</keyword>
<feature type="compositionally biased region" description="Polar residues" evidence="10">
    <location>
        <begin position="621"/>
        <end position="637"/>
    </location>
</feature>
<evidence type="ECO:0000313" key="14">
    <source>
        <dbReference type="EMBL" id="KAJ8983464.1"/>
    </source>
</evidence>
<dbReference type="PROSITE" id="PS01187">
    <property type="entry name" value="EGF_CA"/>
    <property type="match status" value="2"/>
</dbReference>
<feature type="domain" description="EGF-like" evidence="11">
    <location>
        <begin position="727"/>
        <end position="765"/>
    </location>
</feature>
<feature type="compositionally biased region" description="Polar residues" evidence="10">
    <location>
        <begin position="448"/>
        <end position="461"/>
    </location>
</feature>
<evidence type="ECO:0000256" key="3">
    <source>
        <dbReference type="ARBA" id="ARBA00022530"/>
    </source>
</evidence>
<name>A0ABQ9JZC8_9CUCU</name>
<dbReference type="SUPFAM" id="SSF57196">
    <property type="entry name" value="EGF/Laminin"/>
    <property type="match status" value="2"/>
</dbReference>
<evidence type="ECO:0000256" key="4">
    <source>
        <dbReference type="ARBA" id="ARBA00022536"/>
    </source>
</evidence>
<evidence type="ECO:0000256" key="8">
    <source>
        <dbReference type="PROSITE-ProRule" id="PRU00076"/>
    </source>
</evidence>
<dbReference type="PANTHER" id="PTHR24050:SF28">
    <property type="entry name" value="UROMODULIN-LIKE"/>
    <property type="match status" value="1"/>
</dbReference>
<dbReference type="Pfam" id="PF07645">
    <property type="entry name" value="EGF_CA"/>
    <property type="match status" value="2"/>
</dbReference>
<dbReference type="Proteomes" id="UP001162164">
    <property type="component" value="Unassembled WGS sequence"/>
</dbReference>
<dbReference type="EMBL" id="JAPWTJ010000073">
    <property type="protein sequence ID" value="KAJ8983464.1"/>
    <property type="molecule type" value="Genomic_DNA"/>
</dbReference>
<feature type="compositionally biased region" description="Acidic residues" evidence="10">
    <location>
        <begin position="641"/>
        <end position="652"/>
    </location>
</feature>
<keyword evidence="3" id="KW-0272">Extracellular matrix</keyword>
<dbReference type="Pfam" id="PF12662">
    <property type="entry name" value="cEGF"/>
    <property type="match status" value="1"/>
</dbReference>
<dbReference type="InterPro" id="IPR049883">
    <property type="entry name" value="NOTCH1_EGF-like"/>
</dbReference>
<feature type="region of interest" description="Disordered" evidence="10">
    <location>
        <begin position="621"/>
        <end position="661"/>
    </location>
</feature>
<evidence type="ECO:0000256" key="9">
    <source>
        <dbReference type="PROSITE-ProRule" id="PRU00302"/>
    </source>
</evidence>
<keyword evidence="5" id="KW-0732">Signal</keyword>
<dbReference type="SMART" id="SM00179">
    <property type="entry name" value="EGF_CA"/>
    <property type="match status" value="3"/>
</dbReference>
<feature type="domain" description="Sushi" evidence="13">
    <location>
        <begin position="786"/>
        <end position="851"/>
    </location>
</feature>
<feature type="disulfide bond" evidence="9">
    <location>
        <begin position="822"/>
        <end position="849"/>
    </location>
</feature>
<dbReference type="InterPro" id="IPR003410">
    <property type="entry name" value="HYR_dom"/>
</dbReference>
<dbReference type="PROSITE" id="PS50923">
    <property type="entry name" value="SUSHI"/>
    <property type="match status" value="1"/>
</dbReference>